<organism evidence="2 3">
    <name type="scientific">Metallibacterium scheffleri</name>
    <dbReference type="NCBI Taxonomy" id="993689"/>
    <lineage>
        <taxon>Bacteria</taxon>
        <taxon>Pseudomonadati</taxon>
        <taxon>Pseudomonadota</taxon>
        <taxon>Gammaproteobacteria</taxon>
        <taxon>Lysobacterales</taxon>
        <taxon>Rhodanobacteraceae</taxon>
        <taxon>Metallibacterium</taxon>
    </lineage>
</organism>
<dbReference type="STRING" id="993689.GCA_002077135_00280"/>
<proteinExistence type="predicted"/>
<comment type="caution">
    <text evidence="2">The sequence shown here is derived from an EMBL/GenBank/DDBJ whole genome shotgun (WGS) entry which is preliminary data.</text>
</comment>
<name>A0A4S3KQQ9_9GAMM</name>
<feature type="transmembrane region" description="Helical" evidence="1">
    <location>
        <begin position="62"/>
        <end position="85"/>
    </location>
</feature>
<evidence type="ECO:0000313" key="2">
    <source>
        <dbReference type="EMBL" id="THD11372.1"/>
    </source>
</evidence>
<keyword evidence="1" id="KW-0812">Transmembrane</keyword>
<sequence>MIALHSSKPPVTLKRFWKAVAAGVITSIAAAAIMAIGMKTGLSPLPKPLGLAFAEWVLGRALPLPIGMLFHLAYVTGWSVLFIMLAPARWLRFWPILSFGLALWLLAIFVITPLVGWGIAATAVAGPKGIVATLVAHLLFVFFLWLSCRWLFRSEASGKGKAPSA</sequence>
<gene>
    <name evidence="2" type="ORF">B1806_04450</name>
</gene>
<protein>
    <recommendedName>
        <fullName evidence="4">DUF2938 domain-containing protein</fullName>
    </recommendedName>
</protein>
<dbReference type="Proteomes" id="UP000307749">
    <property type="component" value="Unassembled WGS sequence"/>
</dbReference>
<dbReference type="EMBL" id="MWQO01000014">
    <property type="protein sequence ID" value="THD11372.1"/>
    <property type="molecule type" value="Genomic_DNA"/>
</dbReference>
<feature type="transmembrane region" description="Helical" evidence="1">
    <location>
        <begin position="130"/>
        <end position="152"/>
    </location>
</feature>
<feature type="transmembrane region" description="Helical" evidence="1">
    <location>
        <begin position="97"/>
        <end position="124"/>
    </location>
</feature>
<keyword evidence="1" id="KW-0472">Membrane</keyword>
<feature type="transmembrane region" description="Helical" evidence="1">
    <location>
        <begin position="20"/>
        <end position="42"/>
    </location>
</feature>
<evidence type="ECO:0000256" key="1">
    <source>
        <dbReference type="SAM" id="Phobius"/>
    </source>
</evidence>
<accession>A0A4S3KQQ9</accession>
<reference evidence="2 3" key="1">
    <citation type="submission" date="2017-02" db="EMBL/GenBank/DDBJ databases">
        <title>Whole genome sequencing of Metallibacterium scheffleri DSM 24874 (T).</title>
        <authorList>
            <person name="Kumar S."/>
            <person name="Patil P."/>
            <person name="Patil P.B."/>
        </authorList>
    </citation>
    <scope>NUCLEOTIDE SEQUENCE [LARGE SCALE GENOMIC DNA]</scope>
    <source>
        <strain evidence="2 3">DSM 24874</strain>
    </source>
</reference>
<evidence type="ECO:0000313" key="3">
    <source>
        <dbReference type="Proteomes" id="UP000307749"/>
    </source>
</evidence>
<keyword evidence="3" id="KW-1185">Reference proteome</keyword>
<dbReference type="RefSeq" id="WP_081130316.1">
    <property type="nucleotide sequence ID" value="NZ_LDOS01000005.1"/>
</dbReference>
<keyword evidence="1" id="KW-1133">Transmembrane helix</keyword>
<dbReference type="OrthoDB" id="8456577at2"/>
<evidence type="ECO:0008006" key="4">
    <source>
        <dbReference type="Google" id="ProtNLM"/>
    </source>
</evidence>
<dbReference type="AlphaFoldDB" id="A0A4S3KQQ9"/>